<name>A0ABW3WBB8_9RHOO</name>
<protein>
    <submittedName>
        <fullName evidence="5">N-acetylglucosaminyltransferase</fullName>
    </submittedName>
</protein>
<dbReference type="PANTHER" id="PTHR46025:SF3">
    <property type="entry name" value="XYLOSYLTRANSFERASE OXT"/>
    <property type="match status" value="1"/>
</dbReference>
<keyword evidence="2" id="KW-0812">Transmembrane</keyword>
<keyword evidence="5" id="KW-0328">Glycosyltransferase</keyword>
<gene>
    <name evidence="5" type="ORF">ACFQ4M_04925</name>
</gene>
<dbReference type="PANTHER" id="PTHR46025">
    <property type="entry name" value="XYLOSYLTRANSFERASE OXT"/>
    <property type="match status" value="1"/>
</dbReference>
<accession>A0ABW3WBB8</accession>
<keyword evidence="3" id="KW-0735">Signal-anchor</keyword>
<evidence type="ECO:0000256" key="1">
    <source>
        <dbReference type="ARBA" id="ARBA00004323"/>
    </source>
</evidence>
<sequence length="331" mass="38080">MSADPTLYLIFTHERPRQIVRLARAIRQLSPNALIAIHHDPGGEALDQSMFEGIAGIHFIPDPVRGEWGAFSQVEQYLHGLRWCAANLNFDWCCTLTGLTYPLQPLSEFEAFLQRSEYDVFIHHFDAFDPVQWPPGTAERRYLFAYYRLPRFPYMHRVPQTLQRLLERSREVFNKAQPLFRIIPLPRRAPTRFGIRRLKRPIGKDFLLCGGRQTLNLNRRALMRTLEFVDAHPEWTQYSRRALHPDESFFVSILANDKELRICNDVLRYIKWPKLHAASGATIDTDEVEQALRSGAPFGLKFDELAAPDALAVIDARLGIAPDSNPAHPPC</sequence>
<keyword evidence="5" id="KW-0808">Transferase</keyword>
<evidence type="ECO:0000256" key="2">
    <source>
        <dbReference type="ARBA" id="ARBA00022692"/>
    </source>
</evidence>
<proteinExistence type="predicted"/>
<organism evidence="5 6">
    <name type="scientific">Thauera mechernichensis</name>
    <dbReference type="NCBI Taxonomy" id="82788"/>
    <lineage>
        <taxon>Bacteria</taxon>
        <taxon>Pseudomonadati</taxon>
        <taxon>Pseudomonadota</taxon>
        <taxon>Betaproteobacteria</taxon>
        <taxon>Rhodocyclales</taxon>
        <taxon>Zoogloeaceae</taxon>
        <taxon>Thauera</taxon>
    </lineage>
</organism>
<dbReference type="InterPro" id="IPR043538">
    <property type="entry name" value="XYLT"/>
</dbReference>
<dbReference type="Proteomes" id="UP001597158">
    <property type="component" value="Unassembled WGS sequence"/>
</dbReference>
<evidence type="ECO:0000256" key="4">
    <source>
        <dbReference type="ARBA" id="ARBA00022989"/>
    </source>
</evidence>
<dbReference type="RefSeq" id="WP_002936225.1">
    <property type="nucleotide sequence ID" value="NZ_JARQZE010000011.1"/>
</dbReference>
<keyword evidence="6" id="KW-1185">Reference proteome</keyword>
<dbReference type="EMBL" id="JBHTMC010000009">
    <property type="protein sequence ID" value="MFD1262917.1"/>
    <property type="molecule type" value="Genomic_DNA"/>
</dbReference>
<evidence type="ECO:0000313" key="6">
    <source>
        <dbReference type="Proteomes" id="UP001597158"/>
    </source>
</evidence>
<comment type="subcellular location">
    <subcellularLocation>
        <location evidence="1">Golgi apparatus membrane</location>
        <topology evidence="1">Single-pass type II membrane protein</topology>
    </subcellularLocation>
</comment>
<evidence type="ECO:0000313" key="5">
    <source>
        <dbReference type="EMBL" id="MFD1262917.1"/>
    </source>
</evidence>
<comment type="caution">
    <text evidence="5">The sequence shown here is derived from an EMBL/GenBank/DDBJ whole genome shotgun (WGS) entry which is preliminary data.</text>
</comment>
<keyword evidence="4" id="KW-0472">Membrane</keyword>
<dbReference type="GO" id="GO:0016757">
    <property type="term" value="F:glycosyltransferase activity"/>
    <property type="evidence" value="ECO:0007669"/>
    <property type="project" value="UniProtKB-KW"/>
</dbReference>
<keyword evidence="4" id="KW-1133">Transmembrane helix</keyword>
<reference evidence="6" key="1">
    <citation type="journal article" date="2019" name="Int. J. Syst. Evol. Microbiol.">
        <title>The Global Catalogue of Microorganisms (GCM) 10K type strain sequencing project: providing services to taxonomists for standard genome sequencing and annotation.</title>
        <authorList>
            <consortium name="The Broad Institute Genomics Platform"/>
            <consortium name="The Broad Institute Genome Sequencing Center for Infectious Disease"/>
            <person name="Wu L."/>
            <person name="Ma J."/>
        </authorList>
    </citation>
    <scope>NUCLEOTIDE SEQUENCE [LARGE SCALE GENOMIC DNA]</scope>
    <source>
        <strain evidence="6">CCUG 48884</strain>
    </source>
</reference>
<evidence type="ECO:0000256" key="3">
    <source>
        <dbReference type="ARBA" id="ARBA00022968"/>
    </source>
</evidence>